<dbReference type="EMBL" id="ML210451">
    <property type="protein sequence ID" value="TFK17896.1"/>
    <property type="molecule type" value="Genomic_DNA"/>
</dbReference>
<dbReference type="Proteomes" id="UP000307440">
    <property type="component" value="Unassembled WGS sequence"/>
</dbReference>
<evidence type="ECO:0000313" key="1">
    <source>
        <dbReference type="EMBL" id="TFK17896.1"/>
    </source>
</evidence>
<proteinExistence type="predicted"/>
<protein>
    <submittedName>
        <fullName evidence="1">Uncharacterized protein</fullName>
    </submittedName>
</protein>
<keyword evidence="2" id="KW-1185">Reference proteome</keyword>
<organism evidence="1 2">
    <name type="scientific">Coprinopsis marcescibilis</name>
    <name type="common">Agaric fungus</name>
    <name type="synonym">Psathyrella marcescibilis</name>
    <dbReference type="NCBI Taxonomy" id="230819"/>
    <lineage>
        <taxon>Eukaryota</taxon>
        <taxon>Fungi</taxon>
        <taxon>Dikarya</taxon>
        <taxon>Basidiomycota</taxon>
        <taxon>Agaricomycotina</taxon>
        <taxon>Agaricomycetes</taxon>
        <taxon>Agaricomycetidae</taxon>
        <taxon>Agaricales</taxon>
        <taxon>Agaricineae</taxon>
        <taxon>Psathyrellaceae</taxon>
        <taxon>Coprinopsis</taxon>
    </lineage>
</organism>
<sequence length="176" mass="19809">MARLEWPTMFTYVMTTMRLTEGGTSIVELKSHAEETLAATVLLRTLHLLAPGDAKMDGERITDDQAFRARRAQWHQWQRYSGHRSRRARPPQSGDGECSGGIDHGWCEASLTPAMIYLSLKVSARMCSRYSCSFSPGMRLSVRVAAICKSSLKWLFNSRAFRALATNAIFLNIHVL</sequence>
<gene>
    <name evidence="1" type="ORF">FA15DRAFT_297058</name>
</gene>
<evidence type="ECO:0000313" key="2">
    <source>
        <dbReference type="Proteomes" id="UP000307440"/>
    </source>
</evidence>
<reference evidence="1 2" key="1">
    <citation type="journal article" date="2019" name="Nat. Ecol. Evol.">
        <title>Megaphylogeny resolves global patterns of mushroom evolution.</title>
        <authorList>
            <person name="Varga T."/>
            <person name="Krizsan K."/>
            <person name="Foldi C."/>
            <person name="Dima B."/>
            <person name="Sanchez-Garcia M."/>
            <person name="Sanchez-Ramirez S."/>
            <person name="Szollosi G.J."/>
            <person name="Szarkandi J.G."/>
            <person name="Papp V."/>
            <person name="Albert L."/>
            <person name="Andreopoulos W."/>
            <person name="Angelini C."/>
            <person name="Antonin V."/>
            <person name="Barry K.W."/>
            <person name="Bougher N.L."/>
            <person name="Buchanan P."/>
            <person name="Buyck B."/>
            <person name="Bense V."/>
            <person name="Catcheside P."/>
            <person name="Chovatia M."/>
            <person name="Cooper J."/>
            <person name="Damon W."/>
            <person name="Desjardin D."/>
            <person name="Finy P."/>
            <person name="Geml J."/>
            <person name="Haridas S."/>
            <person name="Hughes K."/>
            <person name="Justo A."/>
            <person name="Karasinski D."/>
            <person name="Kautmanova I."/>
            <person name="Kiss B."/>
            <person name="Kocsube S."/>
            <person name="Kotiranta H."/>
            <person name="LaButti K.M."/>
            <person name="Lechner B.E."/>
            <person name="Liimatainen K."/>
            <person name="Lipzen A."/>
            <person name="Lukacs Z."/>
            <person name="Mihaltcheva S."/>
            <person name="Morgado L.N."/>
            <person name="Niskanen T."/>
            <person name="Noordeloos M.E."/>
            <person name="Ohm R.A."/>
            <person name="Ortiz-Santana B."/>
            <person name="Ovrebo C."/>
            <person name="Racz N."/>
            <person name="Riley R."/>
            <person name="Savchenko A."/>
            <person name="Shiryaev A."/>
            <person name="Soop K."/>
            <person name="Spirin V."/>
            <person name="Szebenyi C."/>
            <person name="Tomsovsky M."/>
            <person name="Tulloss R.E."/>
            <person name="Uehling J."/>
            <person name="Grigoriev I.V."/>
            <person name="Vagvolgyi C."/>
            <person name="Papp T."/>
            <person name="Martin F.M."/>
            <person name="Miettinen O."/>
            <person name="Hibbett D.S."/>
            <person name="Nagy L.G."/>
        </authorList>
    </citation>
    <scope>NUCLEOTIDE SEQUENCE [LARGE SCALE GENOMIC DNA]</scope>
    <source>
        <strain evidence="1 2">CBS 121175</strain>
    </source>
</reference>
<accession>A0A5C3KCV0</accession>
<dbReference type="AlphaFoldDB" id="A0A5C3KCV0"/>
<name>A0A5C3KCV0_COPMA</name>